<evidence type="ECO:0000313" key="3">
    <source>
        <dbReference type="Proteomes" id="UP000029221"/>
    </source>
</evidence>
<dbReference type="InterPro" id="IPR006099">
    <property type="entry name" value="MeMalonylCoA_mutase_a/b_cat"/>
</dbReference>
<dbReference type="AlphaFoldDB" id="A0A090Q7H2"/>
<keyword evidence="2" id="KW-0413">Isomerase</keyword>
<sequence length="454" mass="51557">MSKLFEEFSPVTAKEWKQKIHVDLKGADYNETLITHTAEGIDIKPFYHSDDATPIQVPTRATQTGSWYISQSIYAGDAAVANEKAKDALSRGAEGVLFIIPNNSIDIEVLFKDLPNVGIQVHPQFLDLGFLEKLQQAQPKCYVHLDIINQLASDGNWFENLKPDHEKWLAFLLQHPGYFSNITVNTSLYQQAGASVVQELAYYMAHLNEYLNHLEQYDMISAFAKAEKRINIDTAIGSDYFMNIAKYRAYRLVTKSLGKAYGLELEAYITASPSLRNKSLLDYNVNMLRTTTECMSAVLGGCDTIYNLPYDAFFNKENEFGTRIARNQLLVLKDEAYFDKIHNAADGAYFIEDLTKQLAEKANDLFKEIEKAGGFVQALFDGTVQRKLKESDAKEREELKTGQRVLVGVNKYPNQDQGMQEEYELYPYVKTKPRKTLIAPIVPKRLAEDFEKQA</sequence>
<dbReference type="InterPro" id="IPR016176">
    <property type="entry name" value="Cbl-dep_enz_cat"/>
</dbReference>
<dbReference type="STRING" id="319236.BST91_05225"/>
<gene>
    <name evidence="2" type="ORF">JCM19294_795</name>
</gene>
<dbReference type="RefSeq" id="WP_042280224.1">
    <property type="nucleotide sequence ID" value="NZ_BBML01000009.1"/>
</dbReference>
<dbReference type="Pfam" id="PF01642">
    <property type="entry name" value="MM_CoA_mutase"/>
    <property type="match status" value="1"/>
</dbReference>
<dbReference type="GO" id="GO:0004494">
    <property type="term" value="F:methylmalonyl-CoA mutase activity"/>
    <property type="evidence" value="ECO:0007669"/>
    <property type="project" value="UniProtKB-EC"/>
</dbReference>
<feature type="domain" description="Methylmalonyl-CoA mutase alpha/beta chain catalytic" evidence="1">
    <location>
        <begin position="140"/>
        <end position="420"/>
    </location>
</feature>
<evidence type="ECO:0000313" key="2">
    <source>
        <dbReference type="EMBL" id="GAK98162.1"/>
    </source>
</evidence>
<dbReference type="Gene3D" id="3.20.20.240">
    <property type="entry name" value="Methylmalonyl-CoA mutase"/>
    <property type="match status" value="1"/>
</dbReference>
<name>A0A090Q7H2_9FLAO</name>
<accession>A0A090Q7H2</accession>
<dbReference type="EMBL" id="BBML01000009">
    <property type="protein sequence ID" value="GAK98162.1"/>
    <property type="molecule type" value="Genomic_DNA"/>
</dbReference>
<evidence type="ECO:0000259" key="1">
    <source>
        <dbReference type="Pfam" id="PF01642"/>
    </source>
</evidence>
<keyword evidence="3" id="KW-1185">Reference proteome</keyword>
<dbReference type="GO" id="GO:0031419">
    <property type="term" value="F:cobalamin binding"/>
    <property type="evidence" value="ECO:0007669"/>
    <property type="project" value="InterPro"/>
</dbReference>
<dbReference type="eggNOG" id="COG1884">
    <property type="taxonomic scope" value="Bacteria"/>
</dbReference>
<protein>
    <submittedName>
        <fullName evidence="2">Methylmalonyl-CoA mutase</fullName>
        <ecNumber evidence="2">5.4.99.2</ecNumber>
    </submittedName>
</protein>
<dbReference type="PANTHER" id="PTHR48101:SF1">
    <property type="entry name" value="METHYLMALONYL-COA MUTASE, LARGE SUBUNIT"/>
    <property type="match status" value="1"/>
</dbReference>
<dbReference type="SUPFAM" id="SSF51703">
    <property type="entry name" value="Cobalamin (vitamin B12)-dependent enzymes"/>
    <property type="match status" value="1"/>
</dbReference>
<comment type="caution">
    <text evidence="2">The sequence shown here is derived from an EMBL/GenBank/DDBJ whole genome shotgun (WGS) entry which is preliminary data.</text>
</comment>
<organism evidence="2 3">
    <name type="scientific">Nonlabens tegetincola</name>
    <dbReference type="NCBI Taxonomy" id="323273"/>
    <lineage>
        <taxon>Bacteria</taxon>
        <taxon>Pseudomonadati</taxon>
        <taxon>Bacteroidota</taxon>
        <taxon>Flavobacteriia</taxon>
        <taxon>Flavobacteriales</taxon>
        <taxon>Flavobacteriaceae</taxon>
        <taxon>Nonlabens</taxon>
    </lineage>
</organism>
<proteinExistence type="predicted"/>
<dbReference type="CDD" id="cd03677">
    <property type="entry name" value="MM_CoA_mutase_beta"/>
    <property type="match status" value="1"/>
</dbReference>
<dbReference type="PANTHER" id="PTHR48101">
    <property type="entry name" value="METHYLMALONYL-COA MUTASE, MITOCHONDRIAL-RELATED"/>
    <property type="match status" value="1"/>
</dbReference>
<dbReference type="Proteomes" id="UP000029221">
    <property type="component" value="Unassembled WGS sequence"/>
</dbReference>
<dbReference type="EC" id="5.4.99.2" evidence="2"/>
<reference evidence="2" key="1">
    <citation type="journal article" date="2014" name="Genome Announc.">
        <title>Draft Genome Sequences of Marine Flavobacterium Nonlabens Strains NR17, NR24, NR27, NR32, NR33, and Ara13.</title>
        <authorList>
            <person name="Nakanishi M."/>
            <person name="Meirelles P."/>
            <person name="Suzuki R."/>
            <person name="Takatani N."/>
            <person name="Mino S."/>
            <person name="Suda W."/>
            <person name="Oshima K."/>
            <person name="Hattori M."/>
            <person name="Ohkuma M."/>
            <person name="Hosokawa M."/>
            <person name="Miyashita K."/>
            <person name="Thompson F.L."/>
            <person name="Niwa A."/>
            <person name="Sawabe T."/>
            <person name="Sawabe T."/>
        </authorList>
    </citation>
    <scope>NUCLEOTIDE SEQUENCE [LARGE SCALE GENOMIC DNA]</scope>
    <source>
        <strain evidence="2">JCM 19294</strain>
    </source>
</reference>